<protein>
    <submittedName>
        <fullName evidence="1">Uncharacterized protein (DUF885 family)</fullName>
    </submittedName>
</protein>
<gene>
    <name evidence="1" type="ORF">BXY39_1092</name>
</gene>
<proteinExistence type="predicted"/>
<dbReference type="Proteomes" id="UP000271227">
    <property type="component" value="Unassembled WGS sequence"/>
</dbReference>
<dbReference type="OrthoDB" id="7937304at2"/>
<sequence length="598" mass="67202">MWARSVSAIVAATVILTGLLHGDAALADAREDAATALHALFARERIIYYRENPGTAPVGAPRPVPDRWRGVAPEDHSRRSDQAGIFLDDLNAIDRSALGDEDRLNHDMFRYYLERELLFARYRTWRIPFFSDSGFHTYPSRAWTQYNFTSVGDYERYIALLTALPAYFEAHIANLETGMAERFTMPRVVMEGLLPTFGAYVTDDPAESPFYGPFVRMADTIDPAESKRLQTTAQAAIANHVVPAYARLDRFIREEYMPAVRTALDATGLPGGKSYYAAMVRFYTTLDITPEEVHAKGLSEVERIRREMEAVIADAGFDGGLQAFIAFLRSDPQFYAKSERDLLLTASYLAKKIDGVMPAFFGRLPRQPYGVEAVPAAIAPNYTTGRYVGAPLDAPRGGMYWVNTYALDKRPLYTLPALTLHEAVPGHHHQIALSKELENVPEFRLGLYPHAFGEGWGLYAEKLGIEMGLYETPYDHFGRLSYEMWRACRLVIDTGIHAFGWTRERAIALLEENSALSTHNIRTEVDRYISWPGQALAYKMGELKILELRRRAQKVLGARFDIRAFHDEILSVGGVPLGLLEDRIDLWIEAQTGEDGAG</sequence>
<keyword evidence="2" id="KW-1185">Reference proteome</keyword>
<dbReference type="Pfam" id="PF05960">
    <property type="entry name" value="DUF885"/>
    <property type="match status" value="1"/>
</dbReference>
<dbReference type="AlphaFoldDB" id="A0A3M0CNJ1"/>
<evidence type="ECO:0000313" key="2">
    <source>
        <dbReference type="Proteomes" id="UP000271227"/>
    </source>
</evidence>
<comment type="caution">
    <text evidence="1">The sequence shown here is derived from an EMBL/GenBank/DDBJ whole genome shotgun (WGS) entry which is preliminary data.</text>
</comment>
<evidence type="ECO:0000313" key="1">
    <source>
        <dbReference type="EMBL" id="RMB08459.1"/>
    </source>
</evidence>
<dbReference type="PANTHER" id="PTHR33361">
    <property type="entry name" value="GLR0591 PROTEIN"/>
    <property type="match status" value="1"/>
</dbReference>
<dbReference type="InterPro" id="IPR010281">
    <property type="entry name" value="DUF885"/>
</dbReference>
<organism evidence="1 2">
    <name type="scientific">Eilatimonas milleporae</name>
    <dbReference type="NCBI Taxonomy" id="911205"/>
    <lineage>
        <taxon>Bacteria</taxon>
        <taxon>Pseudomonadati</taxon>
        <taxon>Pseudomonadota</taxon>
        <taxon>Alphaproteobacteria</taxon>
        <taxon>Kordiimonadales</taxon>
        <taxon>Kordiimonadaceae</taxon>
        <taxon>Eilatimonas</taxon>
    </lineage>
</organism>
<name>A0A3M0CNJ1_9PROT</name>
<dbReference type="PANTHER" id="PTHR33361:SF2">
    <property type="entry name" value="DUF885 DOMAIN-CONTAINING PROTEIN"/>
    <property type="match status" value="1"/>
</dbReference>
<dbReference type="RefSeq" id="WP_121937825.1">
    <property type="nucleotide sequence ID" value="NZ_REFR01000010.1"/>
</dbReference>
<reference evidence="1 2" key="1">
    <citation type="submission" date="2018-10" db="EMBL/GenBank/DDBJ databases">
        <title>Genomic Encyclopedia of Archaeal and Bacterial Type Strains, Phase II (KMG-II): from individual species to whole genera.</title>
        <authorList>
            <person name="Goeker M."/>
        </authorList>
    </citation>
    <scope>NUCLEOTIDE SEQUENCE [LARGE SCALE GENOMIC DNA]</scope>
    <source>
        <strain evidence="1 2">DSM 25217</strain>
    </source>
</reference>
<dbReference type="InParanoid" id="A0A3M0CNJ1"/>
<dbReference type="EMBL" id="REFR01000010">
    <property type="protein sequence ID" value="RMB08459.1"/>
    <property type="molecule type" value="Genomic_DNA"/>
</dbReference>
<accession>A0A3M0CNJ1</accession>